<proteinExistence type="predicted"/>
<protein>
    <submittedName>
        <fullName evidence="1">Uncharacterized protein</fullName>
    </submittedName>
</protein>
<keyword evidence="2" id="KW-1185">Reference proteome</keyword>
<organism evidence="1 2">
    <name type="scientific">Candidatus Magnetobacterium casense</name>
    <dbReference type="NCBI Taxonomy" id="1455061"/>
    <lineage>
        <taxon>Bacteria</taxon>
        <taxon>Pseudomonadati</taxon>
        <taxon>Nitrospirota</taxon>
        <taxon>Thermodesulfovibrionia</taxon>
        <taxon>Thermodesulfovibrionales</taxon>
        <taxon>Candidatus Magnetobacteriaceae</taxon>
        <taxon>Candidatus Magnetobacterium</taxon>
    </lineage>
</organism>
<gene>
    <name evidence="1" type="ORF">HWQ67_05765</name>
</gene>
<reference evidence="1 2" key="1">
    <citation type="journal article" date="2020" name="J Geophys Res Biogeosci">
        <title>Magnetotaxis as an Adaptation to Enable Bacterial Shuttling of Microbial Sulfur and Sulfur Cycling Across Aquatic Oxic#Anoxic Interfaces.</title>
        <authorList>
            <person name="Li J."/>
            <person name="Liu P."/>
            <person name="Wang J."/>
            <person name="Roberts A.P."/>
            <person name="Pan Y."/>
        </authorList>
    </citation>
    <scope>NUCLEOTIDE SEQUENCE [LARGE SCALE GENOMIC DNA]</scope>
    <source>
        <strain evidence="1 2">MYR-1_YQ</strain>
    </source>
</reference>
<evidence type="ECO:0000313" key="2">
    <source>
        <dbReference type="Proteomes" id="UP001196980"/>
    </source>
</evidence>
<accession>A0ABS6RWS8</accession>
<sequence>MQIIDLPSFSPTAQWLGTDKFSGGINTFVPPDKLDLNQAVEIVNFLPYGGYWLKKRDGYQKVQITPLGTVRAMGTVDSAGVKDRLVVAAGSNLYYTDDAYNGTYVDFGNTSEVQTFFTPTPFGLVISNDGSDSCRLWNGISATSIKALGVCISSTVDWDSTYLGDSILVKDTSQAWTPNYWIGYYFRTTVNRQIVDNGYDWLMVYSPTAVDTNWDDSAYTIVATPDSVGSGLGFPRGRATAYYQDRLFVSSAYYKNRIYYSNPRLINDIDPDAIINLDMDAIDEIQWMGVFNGYLIVFGSNSIYAINASLEATPITKAVGCSAPKSIVVGDDYIYFLAQPTGIYRFAGNMYGSLSYKLEKISDPIRETLSSVEAGVLDGACGLYSEKRYWLAYSPDTSLVFDERTSGWYKQGFGFTEALPYTGEFRFQVSDSVYPSADGDTVAWTASAGSDWDCVNDWSTTDYISTATSGAVEKFALADLANYPDGTIVQSLTIKILAKEALSLPFYVYVDVISGGVTYRIGTIDLITSWRTFTFTVDTDPATGLAWTEAGINALQIRFKNSDSSTKYIAGVLIYPVLFGSIPSADFVFASTSKDYIYKYGGVFADDTTSDATFNVSGIVPTATYKTGWIVPGLPIDQYNMRKFWLDKKNDGNISVYIYKNRQTTAVCTLTVTETQDTTHLSWLPPKVSGHEFQLEIKSSADSCQIMGWGALIRNLGERKD</sequence>
<dbReference type="EMBL" id="JABXWD010000071">
    <property type="protein sequence ID" value="MBV6341086.1"/>
    <property type="molecule type" value="Genomic_DNA"/>
</dbReference>
<dbReference type="Proteomes" id="UP001196980">
    <property type="component" value="Unassembled WGS sequence"/>
</dbReference>
<comment type="caution">
    <text evidence="1">The sequence shown here is derived from an EMBL/GenBank/DDBJ whole genome shotgun (WGS) entry which is preliminary data.</text>
</comment>
<name>A0ABS6RWS8_9BACT</name>
<evidence type="ECO:0000313" key="1">
    <source>
        <dbReference type="EMBL" id="MBV6341086.1"/>
    </source>
</evidence>